<protein>
    <recommendedName>
        <fullName evidence="10">Carrier domain-containing protein</fullName>
    </recommendedName>
</protein>
<comment type="caution">
    <text evidence="8">The sequence shown here is derived from an EMBL/GenBank/DDBJ whole genome shotgun (WGS) entry which is preliminary data.</text>
</comment>
<feature type="domain" description="AMP-binding enzyme C-terminal" evidence="7">
    <location>
        <begin position="471"/>
        <end position="551"/>
    </location>
</feature>
<proteinExistence type="inferred from homology"/>
<dbReference type="Proteomes" id="UP001562354">
    <property type="component" value="Unassembled WGS sequence"/>
</dbReference>
<evidence type="ECO:0000259" key="5">
    <source>
        <dbReference type="Pfam" id="PF00501"/>
    </source>
</evidence>
<evidence type="ECO:0000256" key="3">
    <source>
        <dbReference type="ARBA" id="ARBA00022553"/>
    </source>
</evidence>
<keyword evidence="3" id="KW-0597">Phosphoprotein</keyword>
<name>A0ABR3PQK7_9PEZI</name>
<dbReference type="Gene3D" id="3.30.559.30">
    <property type="entry name" value="Nonribosomal peptide synthetase, condensation domain"/>
    <property type="match status" value="1"/>
</dbReference>
<evidence type="ECO:0000259" key="6">
    <source>
        <dbReference type="Pfam" id="PF00668"/>
    </source>
</evidence>
<dbReference type="EMBL" id="JBFMKM010000002">
    <property type="protein sequence ID" value="KAL1311473.1"/>
    <property type="molecule type" value="Genomic_DNA"/>
</dbReference>
<dbReference type="InterPro" id="IPR020845">
    <property type="entry name" value="AMP-binding_CS"/>
</dbReference>
<dbReference type="PANTHER" id="PTHR43201:SF5">
    <property type="entry name" value="MEDIUM-CHAIN ACYL-COA LIGASE ACSF2, MITOCHONDRIAL"/>
    <property type="match status" value="1"/>
</dbReference>
<dbReference type="InterPro" id="IPR001242">
    <property type="entry name" value="Condensation_dom"/>
</dbReference>
<evidence type="ECO:0000313" key="9">
    <source>
        <dbReference type="Proteomes" id="UP001562354"/>
    </source>
</evidence>
<dbReference type="CDD" id="cd04433">
    <property type="entry name" value="AFD_class_I"/>
    <property type="match status" value="1"/>
</dbReference>
<keyword evidence="4" id="KW-0436">Ligase</keyword>
<dbReference type="Pfam" id="PF00668">
    <property type="entry name" value="Condensation"/>
    <property type="match status" value="1"/>
</dbReference>
<dbReference type="SUPFAM" id="SSF56801">
    <property type="entry name" value="Acetyl-CoA synthetase-like"/>
    <property type="match status" value="1"/>
</dbReference>
<dbReference type="Gene3D" id="3.30.300.30">
    <property type="match status" value="1"/>
</dbReference>
<dbReference type="GeneID" id="95978116"/>
<sequence length="1183" mass="129714">MECEQLSEASGRPIDTHNLSHVSLWQKAVSSNPDKVALISHDQSPSSFGWIRGAGPCRTHVEWTFADLDRASRRLATTLNRLAPVGRRPIATFVNNQAEWALFFWAAAYLHVPLMPINPKCAGRSEEVSHMLALMKPGVVVAASADLACQLELNVSSTILDDIPTKLLLCATDGIASSEWNQLSHIMTGELTPADTPLLPDPDAHALILFTSGTTSLPKPCAHTSAQVANAALAYTEARGITDAHRLVHHLPGFHAYGITWGLVFWFSGGSIVYPSAAFEAQASLDCIQRYKCTHTSLVPTTAQAILAHSALANTDLSSLVSIDVSGAGVLPSLVKSCEEALKIPAYTSYGMTESPGTIIWPDGGGSVLRDGDVLAGFPSRGVTAKVCEPGTRVAVPRGHAGELHCTGIQVISGYLDAEVSSSAFYVDEDDRSWVVSGDQAIMTEDGALCIVGRYKDLIIRGGENISPASIEDLLCKVEGVQMAQVVGVPDDMAGEVPIAIIQVLQGYHIAASELKRLTTQHLGPAFAPKLVLNLQDDLGLETYPMTASGKVRKVELRQLVRKYLSERDGPNLHDDAPTVDILIAIWNEISGASGLQPGTNIQSFADSLMMMQLSRMVKCALEKDITVEHFKKCDTILDQANLIDQRPKRKTQVDRASRIGPPTIDDIAYLQGDSSTFQQTRRSVSSALSIMNLSWSDVEDVMPLPDWEAIFVNRSRPQSWNLRWTCHAPVDARKLEAAVRSTMAVHPTLRSIAVLSNEDTPLLVSIRPSEQWMKNSITTGWSVSDKDELKDLLLGHPVQDCASFPGPLFRVHIATIESDGTAGLVIVASHAVMDASMTKLWLDDINAALHGNGTPGPHALYKDYAAAYHSHRFGSEAMKGVAYWAEKLQGVSSIPESEYWPPQRAPEWFKGCDYGWTHWDGSETSESMRSRSQLEKNKAQNGIRRLARVQDIAHLKSDHNVPVFMLMKAAIALLNVKQTGGREAMFGTINAARTWPFSSDYSATEQEKFSGNPLDISGCTIEYLLDRVHVETQTMVLKFMQKVTAEEETNSAHAHAPFFDIVERLRHSISANDARTVEQRNSDAESLLPLIRRQSFNWLPTSPNAQRDPNGLAMLDMVTRMDNGLTITGFLADDKRSVALDFRWDAEHLTMTEAEEAIDTLAKLIEEMGKEENWMRSLKDII</sequence>
<dbReference type="InterPro" id="IPR045851">
    <property type="entry name" value="AMP-bd_C_sf"/>
</dbReference>
<dbReference type="Gene3D" id="3.40.50.12780">
    <property type="entry name" value="N-terminal domain of ligase-like"/>
    <property type="match status" value="1"/>
</dbReference>
<feature type="domain" description="Condensation" evidence="6">
    <location>
        <begin position="719"/>
        <end position="1069"/>
    </location>
</feature>
<feature type="domain" description="AMP-dependent synthetase/ligase" evidence="5">
    <location>
        <begin position="26"/>
        <end position="416"/>
    </location>
</feature>
<evidence type="ECO:0000313" key="8">
    <source>
        <dbReference type="EMBL" id="KAL1311473.1"/>
    </source>
</evidence>
<dbReference type="Gene3D" id="3.30.559.10">
    <property type="entry name" value="Chloramphenicol acetyltransferase-like domain"/>
    <property type="match status" value="1"/>
</dbReference>
<dbReference type="InterPro" id="IPR025110">
    <property type="entry name" value="AMP-bd_C"/>
</dbReference>
<dbReference type="PANTHER" id="PTHR43201">
    <property type="entry name" value="ACYL-COA SYNTHETASE"/>
    <property type="match status" value="1"/>
</dbReference>
<dbReference type="InterPro" id="IPR000873">
    <property type="entry name" value="AMP-dep_synth/lig_dom"/>
</dbReference>
<dbReference type="SUPFAM" id="SSF47336">
    <property type="entry name" value="ACP-like"/>
    <property type="match status" value="1"/>
</dbReference>
<dbReference type="SUPFAM" id="SSF52777">
    <property type="entry name" value="CoA-dependent acyltransferases"/>
    <property type="match status" value="2"/>
</dbReference>
<accession>A0ABR3PQK7</accession>
<evidence type="ECO:0000256" key="2">
    <source>
        <dbReference type="ARBA" id="ARBA00022450"/>
    </source>
</evidence>
<dbReference type="InterPro" id="IPR023213">
    <property type="entry name" value="CAT-like_dom_sf"/>
</dbReference>
<keyword evidence="9" id="KW-1185">Reference proteome</keyword>
<organism evidence="8 9">
    <name type="scientific">Neodothiora populina</name>
    <dbReference type="NCBI Taxonomy" id="2781224"/>
    <lineage>
        <taxon>Eukaryota</taxon>
        <taxon>Fungi</taxon>
        <taxon>Dikarya</taxon>
        <taxon>Ascomycota</taxon>
        <taxon>Pezizomycotina</taxon>
        <taxon>Dothideomycetes</taxon>
        <taxon>Dothideomycetidae</taxon>
        <taxon>Dothideales</taxon>
        <taxon>Dothioraceae</taxon>
        <taxon>Neodothiora</taxon>
    </lineage>
</organism>
<gene>
    <name evidence="8" type="ORF">AAFC00_004416</name>
</gene>
<dbReference type="Pfam" id="PF00501">
    <property type="entry name" value="AMP-binding"/>
    <property type="match status" value="1"/>
</dbReference>
<comment type="similarity">
    <text evidence="1">Belongs to the ATP-dependent AMP-binding enzyme family.</text>
</comment>
<reference evidence="8 9" key="1">
    <citation type="submission" date="2024-07" db="EMBL/GenBank/DDBJ databases">
        <title>Draft sequence of the Neodothiora populina.</title>
        <authorList>
            <person name="Drown D.D."/>
            <person name="Schuette U.S."/>
            <person name="Buechlein A.B."/>
            <person name="Rusch D.R."/>
            <person name="Winton L.W."/>
            <person name="Adams G.A."/>
        </authorList>
    </citation>
    <scope>NUCLEOTIDE SEQUENCE [LARGE SCALE GENOMIC DNA]</scope>
    <source>
        <strain evidence="8 9">CPC 39397</strain>
    </source>
</reference>
<dbReference type="InterPro" id="IPR042099">
    <property type="entry name" value="ANL_N_sf"/>
</dbReference>
<dbReference type="RefSeq" id="XP_069204322.1">
    <property type="nucleotide sequence ID" value="XM_069344056.1"/>
</dbReference>
<evidence type="ECO:0000259" key="7">
    <source>
        <dbReference type="Pfam" id="PF13193"/>
    </source>
</evidence>
<evidence type="ECO:0008006" key="10">
    <source>
        <dbReference type="Google" id="ProtNLM"/>
    </source>
</evidence>
<evidence type="ECO:0000256" key="1">
    <source>
        <dbReference type="ARBA" id="ARBA00006432"/>
    </source>
</evidence>
<keyword evidence="2" id="KW-0596">Phosphopantetheine</keyword>
<evidence type="ECO:0000256" key="4">
    <source>
        <dbReference type="ARBA" id="ARBA00022598"/>
    </source>
</evidence>
<dbReference type="Pfam" id="PF13193">
    <property type="entry name" value="AMP-binding_C"/>
    <property type="match status" value="1"/>
</dbReference>
<dbReference type="InterPro" id="IPR036736">
    <property type="entry name" value="ACP-like_sf"/>
</dbReference>
<dbReference type="PROSITE" id="PS00455">
    <property type="entry name" value="AMP_BINDING"/>
    <property type="match status" value="1"/>
</dbReference>